<reference evidence="2 5" key="2">
    <citation type="submission" date="2023-02" db="EMBL/GenBank/DDBJ databases">
        <title>Antimicrobial susceptibility testing and tentative epidemiological cut-off values for Lactobacillaceae family species intended for ingestion.</title>
        <authorList>
            <person name="Noehr-Meldgaard K."/>
            <person name="Struve C."/>
            <person name="Ingmer H."/>
            <person name="Koza A."/>
            <person name="Al-Nakeeb K."/>
            <person name="Agersoe Y."/>
        </authorList>
    </citation>
    <scope>NUCLEOTIDE SEQUENCE [LARGE SCALE GENOMIC DNA]</scope>
    <source>
        <strain evidence="2 5">DSM 20193</strain>
    </source>
</reference>
<keyword evidence="1" id="KW-0472">Membrane</keyword>
<protein>
    <submittedName>
        <fullName evidence="3">Uncharacterized protein</fullName>
    </submittedName>
</protein>
<evidence type="ECO:0000313" key="3">
    <source>
        <dbReference type="EMBL" id="QEA42673.1"/>
    </source>
</evidence>
<name>A0A5B8T6P7_LEUPS</name>
<gene>
    <name evidence="3" type="ORF">FGL85_09260</name>
    <name evidence="2" type="ORF">P1N92_04650</name>
</gene>
<feature type="transmembrane region" description="Helical" evidence="1">
    <location>
        <begin position="128"/>
        <end position="149"/>
    </location>
</feature>
<accession>A0A5B8T6P7</accession>
<feature type="transmembrane region" description="Helical" evidence="1">
    <location>
        <begin position="42"/>
        <end position="60"/>
    </location>
</feature>
<proteinExistence type="predicted"/>
<evidence type="ECO:0000313" key="2">
    <source>
        <dbReference type="EMBL" id="MDG9733409.1"/>
    </source>
</evidence>
<dbReference type="Proteomes" id="UP000321296">
    <property type="component" value="Chromosome"/>
</dbReference>
<dbReference type="Proteomes" id="UP001529201">
    <property type="component" value="Unassembled WGS sequence"/>
</dbReference>
<feature type="transmembrane region" description="Helical" evidence="1">
    <location>
        <begin position="75"/>
        <end position="95"/>
    </location>
</feature>
<evidence type="ECO:0000313" key="5">
    <source>
        <dbReference type="Proteomes" id="UP001529201"/>
    </source>
</evidence>
<keyword evidence="1" id="KW-0812">Transmembrane</keyword>
<keyword evidence="5" id="KW-1185">Reference proteome</keyword>
<dbReference type="EMBL" id="CP042383">
    <property type="protein sequence ID" value="QEA42673.1"/>
    <property type="molecule type" value="Genomic_DNA"/>
</dbReference>
<keyword evidence="1" id="KW-1133">Transmembrane helix</keyword>
<dbReference type="EMBL" id="JARGDN010000004">
    <property type="protein sequence ID" value="MDG9733409.1"/>
    <property type="molecule type" value="Genomic_DNA"/>
</dbReference>
<dbReference type="KEGG" id="lpse:FGL85_09260"/>
<dbReference type="AlphaFoldDB" id="A0A5B8T6P7"/>
<dbReference type="GeneID" id="64345044"/>
<evidence type="ECO:0000256" key="1">
    <source>
        <dbReference type="SAM" id="Phobius"/>
    </source>
</evidence>
<reference evidence="3 4" key="1">
    <citation type="submission" date="2019-06" db="EMBL/GenBank/DDBJ databases">
        <title>Genome analyses of bacteria isolated from kimchi.</title>
        <authorList>
            <person name="Lee S."/>
            <person name="Ahn S."/>
            <person name="Roh S."/>
        </authorList>
    </citation>
    <scope>NUCLEOTIDE SEQUENCE [LARGE SCALE GENOMIC DNA]</scope>
    <source>
        <strain evidence="3 4">CBA3630</strain>
    </source>
</reference>
<evidence type="ECO:0000313" key="4">
    <source>
        <dbReference type="Proteomes" id="UP000321296"/>
    </source>
</evidence>
<sequence>MHLITMASIRQEGKVGTLLVDKRHHEVYFTPQVLPEAKADKWLLWLLIVSGILVTPYWLFDRFITLPHFVIHQPILWWLCLCLTAGLPFLAWYFGRQKGKYNLTQLKPLTVKKDELLVDLKYWWFERLWIAFVLFLLPPTAIMFFIFYVIKSDPLDALLITVHAALFLRRLKPNAISRIMITTKDILKWRQYESSSATRQTSSCSN</sequence>
<dbReference type="OrthoDB" id="2152065at2"/>
<organism evidence="3 4">
    <name type="scientific">Leuconostoc pseudomesenteroides</name>
    <dbReference type="NCBI Taxonomy" id="33968"/>
    <lineage>
        <taxon>Bacteria</taxon>
        <taxon>Bacillati</taxon>
        <taxon>Bacillota</taxon>
        <taxon>Bacilli</taxon>
        <taxon>Lactobacillales</taxon>
        <taxon>Lactobacillaceae</taxon>
        <taxon>Leuconostoc</taxon>
    </lineage>
</organism>
<dbReference type="RefSeq" id="WP_010296159.1">
    <property type="nucleotide sequence ID" value="NZ_BMBQ01000001.1"/>
</dbReference>